<proteinExistence type="predicted"/>
<reference evidence="6 7" key="1">
    <citation type="submission" date="2017-11" db="EMBL/GenBank/DDBJ databases">
        <title>Complete genome of a free-living desiccation-tolerant cyanobacterium and its photosynthetic adaptation to extreme terrestrial habitat.</title>
        <authorList>
            <person name="Shang J."/>
        </authorList>
    </citation>
    <scope>NUCLEOTIDE SEQUENCE [LARGE SCALE GENOMIC DNA]</scope>
    <source>
        <strain evidence="6 7">CCNUN1</strain>
        <plasmid evidence="7">pnfsy04</plasmid>
    </source>
</reference>
<protein>
    <submittedName>
        <fullName evidence="6">Endonuclease YncB, thermonuclease family</fullName>
    </submittedName>
</protein>
<dbReference type="GO" id="GO:0004519">
    <property type="term" value="F:endonuclease activity"/>
    <property type="evidence" value="ECO:0007669"/>
    <property type="project" value="UniProtKB-KW"/>
</dbReference>
<evidence type="ECO:0000256" key="2">
    <source>
        <dbReference type="ARBA" id="ARBA00022759"/>
    </source>
</evidence>
<dbReference type="InterPro" id="IPR035437">
    <property type="entry name" value="SNase_OB-fold_sf"/>
</dbReference>
<keyword evidence="4" id="KW-0732">Signal</keyword>
<gene>
    <name evidence="6" type="ORF">COO91_09416</name>
</gene>
<feature type="chain" id="PRO_5014675147" evidence="4">
    <location>
        <begin position="25"/>
        <end position="229"/>
    </location>
</feature>
<dbReference type="SMART" id="SM00318">
    <property type="entry name" value="SNc"/>
    <property type="match status" value="1"/>
</dbReference>
<keyword evidence="3" id="KW-0378">Hydrolase</keyword>
<dbReference type="SUPFAM" id="SSF50199">
    <property type="entry name" value="Staphylococcal nuclease"/>
    <property type="match status" value="1"/>
</dbReference>
<dbReference type="InterPro" id="IPR016071">
    <property type="entry name" value="Staphylococal_nuclease_OB-fold"/>
</dbReference>
<geneLocation type="plasmid" evidence="7">
    <name>pnfsy04</name>
</geneLocation>
<dbReference type="PROSITE" id="PS50830">
    <property type="entry name" value="TNASE_3"/>
    <property type="match status" value="1"/>
</dbReference>
<evidence type="ECO:0000259" key="5">
    <source>
        <dbReference type="PROSITE" id="PS50830"/>
    </source>
</evidence>
<keyword evidence="2 6" id="KW-0255">Endonuclease</keyword>
<dbReference type="AlphaFoldDB" id="A0A2K8T6M5"/>
<dbReference type="Proteomes" id="UP000232003">
    <property type="component" value="Plasmid pNFSY04"/>
</dbReference>
<evidence type="ECO:0000256" key="1">
    <source>
        <dbReference type="ARBA" id="ARBA00022722"/>
    </source>
</evidence>
<dbReference type="GO" id="GO:0016787">
    <property type="term" value="F:hydrolase activity"/>
    <property type="evidence" value="ECO:0007669"/>
    <property type="project" value="UniProtKB-KW"/>
</dbReference>
<evidence type="ECO:0000313" key="6">
    <source>
        <dbReference type="EMBL" id="AUB43243.1"/>
    </source>
</evidence>
<feature type="domain" description="TNase-like" evidence="5">
    <location>
        <begin position="25"/>
        <end position="152"/>
    </location>
</feature>
<dbReference type="EMBL" id="CP024789">
    <property type="protein sequence ID" value="AUB43243.1"/>
    <property type="molecule type" value="Genomic_DNA"/>
</dbReference>
<dbReference type="Pfam" id="PF00565">
    <property type="entry name" value="SNase"/>
    <property type="match status" value="1"/>
</dbReference>
<accession>A0A2K8T6M5</accession>
<name>A0A2K8T6M5_9NOSO</name>
<evidence type="ECO:0000256" key="3">
    <source>
        <dbReference type="ARBA" id="ARBA00022801"/>
    </source>
</evidence>
<dbReference type="RefSeq" id="WP_225912761.1">
    <property type="nucleotide sequence ID" value="NZ_CAWNNC010000005.1"/>
</dbReference>
<evidence type="ECO:0000256" key="4">
    <source>
        <dbReference type="SAM" id="SignalP"/>
    </source>
</evidence>
<dbReference type="InterPro" id="IPR002071">
    <property type="entry name" value="Thermonucl_AS"/>
</dbReference>
<dbReference type="PANTHER" id="PTHR12302">
    <property type="entry name" value="EBNA2 BINDING PROTEIN P100"/>
    <property type="match status" value="1"/>
</dbReference>
<dbReference type="KEGG" id="nfl:COO91_09416"/>
<organism evidence="6 7">
    <name type="scientific">Nostoc flagelliforme CCNUN1</name>
    <dbReference type="NCBI Taxonomy" id="2038116"/>
    <lineage>
        <taxon>Bacteria</taxon>
        <taxon>Bacillati</taxon>
        <taxon>Cyanobacteriota</taxon>
        <taxon>Cyanophyceae</taxon>
        <taxon>Nostocales</taxon>
        <taxon>Nostocaceae</taxon>
        <taxon>Nostoc</taxon>
    </lineage>
</organism>
<dbReference type="GO" id="GO:0003676">
    <property type="term" value="F:nucleic acid binding"/>
    <property type="evidence" value="ECO:0007669"/>
    <property type="project" value="InterPro"/>
</dbReference>
<dbReference type="Gene3D" id="2.40.50.90">
    <property type="match status" value="1"/>
</dbReference>
<keyword evidence="7" id="KW-1185">Reference proteome</keyword>
<evidence type="ECO:0000313" key="7">
    <source>
        <dbReference type="Proteomes" id="UP000232003"/>
    </source>
</evidence>
<sequence length="229" mass="25534">MVFKFRLIGVGALLVAQMSLPVFANNLTATVVSVGDGDTIRVKTGNKTVTVRLACIDAPEMKQNPWGQQSSARLKQLLPVGQAITLRAVETDKYKRLVAEVFVENRSVNLKMVQEGQAVVYRQYLKSCPESKDSLLQGENTAKQQRLAFWSQSNPVMPWDFRHKAAQRATSVPTQGQQQNNCDPAYPDFCIPKNSPDLNCRDISQRRFKVLPPDPHGFDRDGDGIGCEK</sequence>
<dbReference type="PROSITE" id="PS01123">
    <property type="entry name" value="TNASE_1"/>
    <property type="match status" value="1"/>
</dbReference>
<keyword evidence="6" id="KW-0614">Plasmid</keyword>
<keyword evidence="1" id="KW-0540">Nuclease</keyword>
<feature type="signal peptide" evidence="4">
    <location>
        <begin position="1"/>
        <end position="24"/>
    </location>
</feature>
<dbReference type="PANTHER" id="PTHR12302:SF3">
    <property type="entry name" value="SERINE_THREONINE-PROTEIN KINASE 31"/>
    <property type="match status" value="1"/>
</dbReference>